<dbReference type="Proteomes" id="UP000626697">
    <property type="component" value="Unassembled WGS sequence"/>
</dbReference>
<evidence type="ECO:0000313" key="1">
    <source>
        <dbReference type="EMBL" id="MBA9027541.1"/>
    </source>
</evidence>
<dbReference type="EMBL" id="JACJHX010000008">
    <property type="protein sequence ID" value="MBA9027541.1"/>
    <property type="molecule type" value="Genomic_DNA"/>
</dbReference>
<comment type="caution">
    <text evidence="1">The sequence shown here is derived from an EMBL/GenBank/DDBJ whole genome shotgun (WGS) entry which is preliminary data.</text>
</comment>
<protein>
    <submittedName>
        <fullName evidence="1">Uncharacterized protein</fullName>
    </submittedName>
</protein>
<keyword evidence="2" id="KW-1185">Reference proteome</keyword>
<evidence type="ECO:0000313" key="2">
    <source>
        <dbReference type="Proteomes" id="UP000626697"/>
    </source>
</evidence>
<sequence length="137" mass="15201">MPDKETPDFAWISYSTTLDDAYITVDSQKRLYLSSAAWKKLGLAPEGAALIIGHDHANKRLVVAKPEVVRAVNVRPFRFDPRRYCSAKPFIRALAIADETLPLRYEFLGKDFGAYAEGAYTFGLVGFDAPDGGIKTE</sequence>
<organism evidence="1 2">
    <name type="scientific">Peribacillus huizhouensis</name>
    <dbReference type="NCBI Taxonomy" id="1501239"/>
    <lineage>
        <taxon>Bacteria</taxon>
        <taxon>Bacillati</taxon>
        <taxon>Bacillota</taxon>
        <taxon>Bacilli</taxon>
        <taxon>Bacillales</taxon>
        <taxon>Bacillaceae</taxon>
        <taxon>Peribacillus</taxon>
    </lineage>
</organism>
<name>A0ABR6CR87_9BACI</name>
<accession>A0ABR6CR87</accession>
<proteinExistence type="predicted"/>
<gene>
    <name evidence="1" type="ORF">HNP81_002831</name>
</gene>
<dbReference type="RefSeq" id="WP_182502989.1">
    <property type="nucleotide sequence ID" value="NZ_JACJHX010000008.1"/>
</dbReference>
<reference evidence="1 2" key="1">
    <citation type="submission" date="2020-08" db="EMBL/GenBank/DDBJ databases">
        <title>Genomic Encyclopedia of Type Strains, Phase IV (KMG-IV): sequencing the most valuable type-strain genomes for metagenomic binning, comparative biology and taxonomic classification.</title>
        <authorList>
            <person name="Goeker M."/>
        </authorList>
    </citation>
    <scope>NUCLEOTIDE SEQUENCE [LARGE SCALE GENOMIC DNA]</scope>
    <source>
        <strain evidence="1 2">DSM 105481</strain>
    </source>
</reference>